<sequence>MYVVSHQPNQWGPFRRPVSQKITPLVQFYEKSAKIKSKDSHEEQETCTPEFLGTHPSMDLSESLESLDDLSLDESMEEYANQSTDDEDEDKTVAKKSQTCPDLSTCTSDQPVKLRAKEKMTRVFGKGQMHFKRTATWIGLPVQKLLISPPIQNFGNMLSKKYQSAADNMLRLQMNFQSHLPRLHISKEYKVEESDGSSISSIKPFANEIEQHTPVCIIKNQLKEYNNKKQAARVLNKKIFVAPKRIMHCRVMQIINMGSERDCEYEMSVYYNGREQISQRGTLHKIDKSMSADRPQEEAMRFEVQEPFSLSFQVSARYTNTRFQNRLIKLGLWPTIQKSSIIKNLSLVGSTMLKFESKQDTKHHGIIRFKLAKMHERKEFFKLFNIELVVDINITEELPPSVQKFPWAYTLTNSALTTCESMQNSDIIKDPAQVRLSQRHCQSGDYLTIYTRGLAHPAWKRYWVVMEGHQLLLYDFTFKITKGPMHVISLLPLLSVDKPSLDDCDNVGIARKIGIMLQFDRLKTVLGDDVRFDDGEVLEGKAFVYCDDEINANHWRRALIAYTTSENKAKENEDSIDLRFLW</sequence>
<keyword evidence="3" id="KW-1185">Reference proteome</keyword>
<protein>
    <recommendedName>
        <fullName evidence="4">PH domain-containing protein</fullName>
    </recommendedName>
</protein>
<proteinExistence type="predicted"/>
<name>A0A9P6Z038_9FUNG</name>
<feature type="region of interest" description="Disordered" evidence="1">
    <location>
        <begin position="77"/>
        <end position="108"/>
    </location>
</feature>
<dbReference type="Proteomes" id="UP000740926">
    <property type="component" value="Unassembled WGS sequence"/>
</dbReference>
<reference evidence="2 3" key="1">
    <citation type="journal article" date="2020" name="Microb. Genom.">
        <title>Genetic diversity of clinical and environmental Mucorales isolates obtained from an investigation of mucormycosis cases among solid organ transplant recipients.</title>
        <authorList>
            <person name="Nguyen M.H."/>
            <person name="Kaul D."/>
            <person name="Muto C."/>
            <person name="Cheng S.J."/>
            <person name="Richter R.A."/>
            <person name="Bruno V.M."/>
            <person name="Liu G."/>
            <person name="Beyhan S."/>
            <person name="Sundermann A.J."/>
            <person name="Mounaud S."/>
            <person name="Pasculle A.W."/>
            <person name="Nierman W.C."/>
            <person name="Driscoll E."/>
            <person name="Cumbie R."/>
            <person name="Clancy C.J."/>
            <person name="Dupont C.L."/>
        </authorList>
    </citation>
    <scope>NUCLEOTIDE SEQUENCE [LARGE SCALE GENOMIC DNA]</scope>
    <source>
        <strain evidence="2 3">GL24</strain>
    </source>
</reference>
<evidence type="ECO:0000256" key="1">
    <source>
        <dbReference type="SAM" id="MobiDB-lite"/>
    </source>
</evidence>
<organism evidence="2 3">
    <name type="scientific">Rhizopus delemar</name>
    <dbReference type="NCBI Taxonomy" id="936053"/>
    <lineage>
        <taxon>Eukaryota</taxon>
        <taxon>Fungi</taxon>
        <taxon>Fungi incertae sedis</taxon>
        <taxon>Mucoromycota</taxon>
        <taxon>Mucoromycotina</taxon>
        <taxon>Mucoromycetes</taxon>
        <taxon>Mucorales</taxon>
        <taxon>Mucorineae</taxon>
        <taxon>Rhizopodaceae</taxon>
        <taxon>Rhizopus</taxon>
    </lineage>
</organism>
<gene>
    <name evidence="2" type="ORF">G6F50_007690</name>
</gene>
<dbReference type="AlphaFoldDB" id="A0A9P6Z038"/>
<accession>A0A9P6Z038</accession>
<evidence type="ECO:0000313" key="3">
    <source>
        <dbReference type="Proteomes" id="UP000740926"/>
    </source>
</evidence>
<feature type="compositionally biased region" description="Basic and acidic residues" evidence="1">
    <location>
        <begin position="34"/>
        <end position="44"/>
    </location>
</feature>
<evidence type="ECO:0008006" key="4">
    <source>
        <dbReference type="Google" id="ProtNLM"/>
    </source>
</evidence>
<dbReference type="EMBL" id="JAANIU010001255">
    <property type="protein sequence ID" value="KAG1568006.1"/>
    <property type="molecule type" value="Genomic_DNA"/>
</dbReference>
<evidence type="ECO:0000313" key="2">
    <source>
        <dbReference type="EMBL" id="KAG1568006.1"/>
    </source>
</evidence>
<feature type="compositionally biased region" description="Polar residues" evidence="1">
    <location>
        <begin position="95"/>
        <end position="108"/>
    </location>
</feature>
<feature type="region of interest" description="Disordered" evidence="1">
    <location>
        <begin position="34"/>
        <end position="58"/>
    </location>
</feature>
<comment type="caution">
    <text evidence="2">The sequence shown here is derived from an EMBL/GenBank/DDBJ whole genome shotgun (WGS) entry which is preliminary data.</text>
</comment>